<gene>
    <name evidence="4" type="ORF">J2X01_003829</name>
</gene>
<evidence type="ECO:0000313" key="5">
    <source>
        <dbReference type="Proteomes" id="UP001252243"/>
    </source>
</evidence>
<dbReference type="InterPro" id="IPR046281">
    <property type="entry name" value="DUF6318"/>
</dbReference>
<dbReference type="RefSeq" id="WP_310061043.1">
    <property type="nucleotide sequence ID" value="NZ_JAVDVQ010000024.1"/>
</dbReference>
<keyword evidence="5" id="KW-1185">Reference proteome</keyword>
<protein>
    <recommendedName>
        <fullName evidence="3">DUF6318 domain-containing protein</fullName>
    </recommendedName>
</protein>
<proteinExistence type="predicted"/>
<reference evidence="4 5" key="1">
    <citation type="submission" date="2023-07" db="EMBL/GenBank/DDBJ databases">
        <title>Sorghum-associated microbial communities from plants grown in Nebraska, USA.</title>
        <authorList>
            <person name="Schachtman D."/>
        </authorList>
    </citation>
    <scope>NUCLEOTIDE SEQUENCE [LARGE SCALE GENOMIC DNA]</scope>
    <source>
        <strain evidence="4 5">BE167</strain>
    </source>
</reference>
<feature type="compositionally biased region" description="Low complexity" evidence="1">
    <location>
        <begin position="36"/>
        <end position="60"/>
    </location>
</feature>
<keyword evidence="2" id="KW-0732">Signal</keyword>
<evidence type="ECO:0000256" key="1">
    <source>
        <dbReference type="SAM" id="MobiDB-lite"/>
    </source>
</evidence>
<dbReference type="EMBL" id="JAVDVQ010000024">
    <property type="protein sequence ID" value="MDR7084518.1"/>
    <property type="molecule type" value="Genomic_DNA"/>
</dbReference>
<feature type="domain" description="DUF6318" evidence="3">
    <location>
        <begin position="60"/>
        <end position="210"/>
    </location>
</feature>
<evidence type="ECO:0000256" key="2">
    <source>
        <dbReference type="SAM" id="SignalP"/>
    </source>
</evidence>
<evidence type="ECO:0000259" key="3">
    <source>
        <dbReference type="Pfam" id="PF19843"/>
    </source>
</evidence>
<feature type="region of interest" description="Disordered" evidence="1">
    <location>
        <begin position="36"/>
        <end position="72"/>
    </location>
</feature>
<evidence type="ECO:0000313" key="4">
    <source>
        <dbReference type="EMBL" id="MDR7084518.1"/>
    </source>
</evidence>
<feature type="chain" id="PRO_5047414941" description="DUF6318 domain-containing protein" evidence="2">
    <location>
        <begin position="31"/>
        <end position="215"/>
    </location>
</feature>
<dbReference type="PROSITE" id="PS51257">
    <property type="entry name" value="PROKAR_LIPOPROTEIN"/>
    <property type="match status" value="1"/>
</dbReference>
<feature type="signal peptide" evidence="2">
    <location>
        <begin position="1"/>
        <end position="30"/>
    </location>
</feature>
<accession>A0ABU1UH88</accession>
<dbReference type="Pfam" id="PF19843">
    <property type="entry name" value="DUF6318"/>
    <property type="match status" value="1"/>
</dbReference>
<comment type="caution">
    <text evidence="4">The sequence shown here is derived from an EMBL/GenBank/DDBJ whole genome shotgun (WGS) entry which is preliminary data.</text>
</comment>
<dbReference type="Proteomes" id="UP001252243">
    <property type="component" value="Unassembled WGS sequence"/>
</dbReference>
<name>A0ABU1UH88_9MICC</name>
<sequence length="215" mass="22679">MTSRTSSLVRRRRICAILIALSLLSVTACTGGGTTPGATAAPESSSPTAMPTATPTPTASYKPADASGRAQNVPVPVLPEAAKAETKEGLEAFARYWFSQLNFAYETGDSSGLESVTAPSCEFCSNISSSLTANYASDRWLAGGHIETPSISITFEAEASGQHQVIVQVQQARISYFEPGGAEFREATEPSDTGNIMLVTYKGGSWQLVGLHPIR</sequence>
<organism evidence="4 5">
    <name type="scientific">Arthrobacter ginsengisoli</name>
    <dbReference type="NCBI Taxonomy" id="1356565"/>
    <lineage>
        <taxon>Bacteria</taxon>
        <taxon>Bacillati</taxon>
        <taxon>Actinomycetota</taxon>
        <taxon>Actinomycetes</taxon>
        <taxon>Micrococcales</taxon>
        <taxon>Micrococcaceae</taxon>
        <taxon>Arthrobacter</taxon>
    </lineage>
</organism>